<dbReference type="InterPro" id="IPR007527">
    <property type="entry name" value="Znf_SWIM"/>
</dbReference>
<feature type="domain" description="SWIM-type" evidence="2">
    <location>
        <begin position="259"/>
        <end position="297"/>
    </location>
</feature>
<evidence type="ECO:0000313" key="4">
    <source>
        <dbReference type="Proteomes" id="UP000299102"/>
    </source>
</evidence>
<organism evidence="3 4">
    <name type="scientific">Eumeta variegata</name>
    <name type="common">Bagworm moth</name>
    <name type="synonym">Eumeta japonica</name>
    <dbReference type="NCBI Taxonomy" id="151549"/>
    <lineage>
        <taxon>Eukaryota</taxon>
        <taxon>Metazoa</taxon>
        <taxon>Ecdysozoa</taxon>
        <taxon>Arthropoda</taxon>
        <taxon>Hexapoda</taxon>
        <taxon>Insecta</taxon>
        <taxon>Pterygota</taxon>
        <taxon>Neoptera</taxon>
        <taxon>Endopterygota</taxon>
        <taxon>Lepidoptera</taxon>
        <taxon>Glossata</taxon>
        <taxon>Ditrysia</taxon>
        <taxon>Tineoidea</taxon>
        <taxon>Psychidae</taxon>
        <taxon>Oiketicinae</taxon>
        <taxon>Eumeta</taxon>
    </lineage>
</organism>
<dbReference type="GO" id="GO:0008270">
    <property type="term" value="F:zinc ion binding"/>
    <property type="evidence" value="ECO:0007669"/>
    <property type="project" value="UniProtKB-KW"/>
</dbReference>
<dbReference type="OrthoDB" id="10049726at2759"/>
<dbReference type="PROSITE" id="PS50966">
    <property type="entry name" value="ZF_SWIM"/>
    <property type="match status" value="1"/>
</dbReference>
<evidence type="ECO:0000256" key="1">
    <source>
        <dbReference type="PROSITE-ProRule" id="PRU00325"/>
    </source>
</evidence>
<keyword evidence="1" id="KW-0479">Metal-binding</keyword>
<dbReference type="AlphaFoldDB" id="A0A4C1V3V5"/>
<evidence type="ECO:0000313" key="3">
    <source>
        <dbReference type="EMBL" id="GBP32915.1"/>
    </source>
</evidence>
<keyword evidence="4" id="KW-1185">Reference proteome</keyword>
<comment type="caution">
    <text evidence="3">The sequence shown here is derived from an EMBL/GenBank/DDBJ whole genome shotgun (WGS) entry which is preliminary data.</text>
</comment>
<reference evidence="3 4" key="1">
    <citation type="journal article" date="2019" name="Commun. Biol.">
        <title>The bagworm genome reveals a unique fibroin gene that provides high tensile strength.</title>
        <authorList>
            <person name="Kono N."/>
            <person name="Nakamura H."/>
            <person name="Ohtoshi R."/>
            <person name="Tomita M."/>
            <person name="Numata K."/>
            <person name="Arakawa K."/>
        </authorList>
    </citation>
    <scope>NUCLEOTIDE SEQUENCE [LARGE SCALE GENOMIC DNA]</scope>
</reference>
<dbReference type="EMBL" id="BGZK01000267">
    <property type="protein sequence ID" value="GBP32915.1"/>
    <property type="molecule type" value="Genomic_DNA"/>
</dbReference>
<sequence length="322" mass="37598">MKQILQNHDQPIEDNPFHCFFEEGDVLILDRGFRDAIVSLEEHGYVAYLPPSKLRNETQLTTEAANKSRLITMCRWVVETVNGKFKNSFKIFRDRMFNNTLTKTFTDFKIAAALIKCFQEPYEDSRYTDDFIASINRNIHKTNLLAAYVLENNLNRQRASFIRLDANNPEVSDFPELTYEDLIKFAIGTYHLKIARSYCSEHTKRTGVYEIEVYRHSEQIDIINDRVIRSQSHTNNVLIRCRINSRHVRSKTYYTYLLFNTAVSGIEAVKEHYCSCYHGNRTLGSCAHVISVMYYLGWARHNERDLDHPALGLDFVLVDLEN</sequence>
<dbReference type="Proteomes" id="UP000299102">
    <property type="component" value="Unassembled WGS sequence"/>
</dbReference>
<protein>
    <recommendedName>
        <fullName evidence="2">SWIM-type domain-containing protein</fullName>
    </recommendedName>
</protein>
<gene>
    <name evidence="3" type="ORF">EVAR_20092_1</name>
</gene>
<keyword evidence="1" id="KW-0862">Zinc</keyword>
<evidence type="ECO:0000259" key="2">
    <source>
        <dbReference type="PROSITE" id="PS50966"/>
    </source>
</evidence>
<accession>A0A4C1V3V5</accession>
<name>A0A4C1V3V5_EUMVA</name>
<keyword evidence="1" id="KW-0863">Zinc-finger</keyword>
<proteinExistence type="predicted"/>